<name>A0AAP5H824_PAEAM</name>
<organism evidence="3 4">
    <name type="scientific">Paenibacillus amylolyticus</name>
    <dbReference type="NCBI Taxonomy" id="1451"/>
    <lineage>
        <taxon>Bacteria</taxon>
        <taxon>Bacillati</taxon>
        <taxon>Bacillota</taxon>
        <taxon>Bacilli</taxon>
        <taxon>Bacillales</taxon>
        <taxon>Paenibacillaceae</taxon>
        <taxon>Paenibacillus</taxon>
    </lineage>
</organism>
<dbReference type="InterPro" id="IPR050535">
    <property type="entry name" value="DNA_Repair-Maintenance_Comp"/>
</dbReference>
<dbReference type="Gene3D" id="3.60.21.10">
    <property type="match status" value="1"/>
</dbReference>
<dbReference type="InterPro" id="IPR027417">
    <property type="entry name" value="P-loop_NTPase"/>
</dbReference>
<dbReference type="Pfam" id="PF24406">
    <property type="entry name" value="nSTAND_NTPase4"/>
    <property type="match status" value="1"/>
</dbReference>
<dbReference type="AlphaFoldDB" id="A0AAP5H824"/>
<evidence type="ECO:0000259" key="2">
    <source>
        <dbReference type="Pfam" id="PF24406"/>
    </source>
</evidence>
<feature type="domain" description="STAND NTPase 4 small alpha/beta" evidence="2">
    <location>
        <begin position="651"/>
        <end position="711"/>
    </location>
</feature>
<dbReference type="Gene3D" id="3.40.50.300">
    <property type="entry name" value="P-loop containing nucleotide triphosphate hydrolases"/>
    <property type="match status" value="1"/>
</dbReference>
<evidence type="ECO:0000259" key="1">
    <source>
        <dbReference type="Pfam" id="PF00149"/>
    </source>
</evidence>
<dbReference type="Proteomes" id="UP001254832">
    <property type="component" value="Unassembled WGS sequence"/>
</dbReference>
<dbReference type="SUPFAM" id="SSF56300">
    <property type="entry name" value="Metallo-dependent phosphatases"/>
    <property type="match status" value="1"/>
</dbReference>
<accession>A0AAP5H824</accession>
<dbReference type="InterPro" id="IPR004843">
    <property type="entry name" value="Calcineurin-like_PHP"/>
</dbReference>
<comment type="caution">
    <text evidence="3">The sequence shown here is derived from an EMBL/GenBank/DDBJ whole genome shotgun (WGS) entry which is preliminary data.</text>
</comment>
<dbReference type="PANTHER" id="PTHR30337:SF0">
    <property type="entry name" value="NUCLEASE SBCCD SUBUNIT D"/>
    <property type="match status" value="1"/>
</dbReference>
<dbReference type="EMBL" id="JAVDTR010000012">
    <property type="protein sequence ID" value="MDR6725641.1"/>
    <property type="molecule type" value="Genomic_DNA"/>
</dbReference>
<dbReference type="PANTHER" id="PTHR30337">
    <property type="entry name" value="COMPONENT OF ATP-DEPENDENT DSDNA EXONUCLEASE"/>
    <property type="match status" value="1"/>
</dbReference>
<dbReference type="Pfam" id="PF00149">
    <property type="entry name" value="Metallophos"/>
    <property type="match status" value="1"/>
</dbReference>
<dbReference type="GO" id="GO:0016787">
    <property type="term" value="F:hydrolase activity"/>
    <property type="evidence" value="ECO:0007669"/>
    <property type="project" value="InterPro"/>
</dbReference>
<feature type="domain" description="Calcineurin-like phosphoesterase" evidence="1">
    <location>
        <begin position="1"/>
        <end position="245"/>
    </location>
</feature>
<protein>
    <submittedName>
        <fullName evidence="3">MPP superfamily phosphohydrolase</fullName>
    </submittedName>
</protein>
<reference evidence="3" key="1">
    <citation type="submission" date="2023-07" db="EMBL/GenBank/DDBJ databases">
        <title>Sorghum-associated microbial communities from plants grown in Nebraska, USA.</title>
        <authorList>
            <person name="Schachtman D."/>
        </authorList>
    </citation>
    <scope>NUCLEOTIDE SEQUENCE</scope>
    <source>
        <strain evidence="3">BE80</strain>
    </source>
</reference>
<dbReference type="InterPro" id="IPR057123">
    <property type="entry name" value="STAND_NTPase4_dom"/>
</dbReference>
<evidence type="ECO:0000313" key="3">
    <source>
        <dbReference type="EMBL" id="MDR6725641.1"/>
    </source>
</evidence>
<gene>
    <name evidence="3" type="ORF">J2W91_004143</name>
</gene>
<evidence type="ECO:0000313" key="4">
    <source>
        <dbReference type="Proteomes" id="UP001254832"/>
    </source>
</evidence>
<proteinExistence type="predicted"/>
<dbReference type="SUPFAM" id="SSF52540">
    <property type="entry name" value="P-loop containing nucleoside triphosphate hydrolases"/>
    <property type="match status" value="1"/>
</dbReference>
<dbReference type="RefSeq" id="WP_310143003.1">
    <property type="nucleotide sequence ID" value="NZ_JAVDTR010000012.1"/>
</dbReference>
<dbReference type="InterPro" id="IPR029052">
    <property type="entry name" value="Metallo-depent_PP-like"/>
</dbReference>
<sequence length="1052" mass="123508">MRIIHFSDIHLHNKDISNINVNFIDPFINDLKKKNSQKKIDIILFSGDLVDQGGRSFSDIELAFLSFKEYIMDPILNALNLEQSKFLIVPGNHDIDRSKVDIYSEPGLISSLNSLESVNDFIESENLHHIKRVLDFKNFEKQLYENSAESITNFTSVFKHNIGGKSVGLLCINSAWRCNDSSRDKGMILIGERQLKQSIYQIKDCDIKIAMLHHPLDWLASVEFKVISQILQKEFDMMFCGHVHESQTELKATMLGKLLVAIAPSNWIDNSRSDSRTYSNGYTVIDYENEIKLEHRRYSNNKNCYVANTDLGNDEGCDIFPIPSSEDQDIMQELRNYCREIEEVHLESRNEHLLSFKTNTIAPKNIIELFVLPELKSHEQYDIEDKDGEEVYGLQSIVNMKENLILLGPQESGKTILLDRLLIEFINRNIELNTIPVFIDFKENKNTKIKTSISRYLHVSIHQIQEMLKKHNIILLIDNLTLNDKYDSRIRELEEMVMDRSLKGVRFVATSIPSITGEVPLEFLSNPFISKVKKIKISPFKVKQIRELSAKWFSKKEDALYKMNTNHLISVFSKLNIPRTPLSVSMFLWILESQENYKPINNAFMLENYIEKLFKKHSPEEVYSETFDFSNKQRLLAKIALEMYKTDNDNYNLTRTELYKLTDSYLKSRRLVYKVEDILDQFIKIGILHEEYSNSGIIVSYRFDCFFKYFLMKNMDYDEKFKEFVLSEEKYLLFVDEIEYYTGLKRDQDSILLNVSERMMRNFDEWLSYLFNKTNSYDNIFNHTKLFENSENEHIIEKLSPSHKQSEKEEEELLEFELENGISEKGIVKKETELSYIKVLERSWILTAKVLKNTEETENIALKNQVYENMLNCSVAFASLYKIIIDQYLFKSNETIIVSKEELNMLDKFLPLVHQQLTYRFVGTAKLSLVFEDDVKAKLTDVANQYSEFEKFISVFIYCDIKGDRFLHYIDQLIRIVKKNYIKEMIFVKLLNIFYTSKTTTYDDEYLKLIGEIKVRINGGSRQKKGEYIEIYRNKKFLSQYNGQEDGKDEVI</sequence>